<sequence length="1815" mass="204539">MDNRPRASTLSIDTLSVRKAGAAGADDDGGGGGRPRRTRKVSGGRLLEEPEFSHEDLRLHNQHAKAAAVAMSAPPVIPRGRSRTVASSSYSADAAAGEMPRPLSAMLKNNPGWGDAHSPINGRPLSMVIGELPESPSVTGMKGRHRLQREPSSAAASSSAISAPMARFQAGNWCDLERQNLAAYEYLCHVCEAKEWMEACIAEELPGIATIEDSLRDGVALAKLAQKFCPEAVGKIYQSPATATADSGLISSGVRRRFVFKYTDNINFFLRAIRQVRLPRLFHFELTDLYDRKNMPRVIYCLHALSHFLLKMGIAPEMQDLVGRLEFSDAQLAQTQAELDTLGVNVPSFHRIDSDIGARRPRLSREVQPLQPEDIHGVEEEVEEEEPESEYDDDEDKDEFVQQPSRHHQDFDLEFLDDPHIDRLEKAKRYWMKRIDIVVQLQSFGRKRLAERLVEEKRQARRYQRMVESATIMQGMARMVLAKRAVKEQRAEKEAAEQHAISEKEAVKQRAIAEKQAAEQRIIAEREAEERRIVAEREAEDARLEAQLQERVRKDREEAQRLEAERLAAAQRVEAEKLAAAQRLETERLAAAQRLEDERSELERRIVGVQALARGTLARRVFGEMRGWTAAIARFQAVCRGALVRREVGSRLTTWGRVEAGARRVQALCRGALVRRRLREHRLHLRRNVNVIVKMQNLYRAKLAGKAYRTLTIEDTPPTPAIVVSCAPLLEDTDQDLEEELELERLRQKAVRQIRENQQTARVLDHLDIKIALLVRNRISLDEVVRQTSRHFRFLEEVRRPAAPTAANFRSAAGFSAFALTGAVPASSLYSLKNMDKESRRRLEGYQHLFYLLQTQPVYLARLLFLLNQGGSKAMRQTMLASNAKTSQQQQGSSSTAVSKTNDATGGGEDISISKLIETIVLTLFGFAQNAREEYLLLKLFCAAIQIELSSIDTLQEFLRGNPIFIKLAVHYNRGAKERKYLRDLLQPLIKKVIEDADLDLESDPLVIYRTLIREEESRTGEKSRRAYDITREDALNDMETRTTFIRHLRQLRVLADEFIAAIQESLCHMPYGMRYIARELRRALTAKFPDEPEAQVMKIVGHLVYYRYINPAIVAPESFDVIETTISPLQRKNLAEIAKMLNQVSVGKHFNEDNMFLQPLNNYVGYTSAKFLQYSFEVTDVVDPEVHFQVDEFTDLATLTKPCILMSIAEIQTIHQALEANLDYIAPPIPEQIKQRFGSYDAVMGIIERRRKHEEDKMSGDVGMSGGVSQPEDDMDEEDADLADAIPQGTVLVERSAGSDGSRMLVLDDPLRVVLQDLGSAPRARADPYARYEIQLDLTDRFADDAITIMSGSASTSALSASQILSDAAISASQATYSSGGLLRHQPTAKEAVHAKAERAAKLHRLFLETKRKWLSILPVQSGVSLLEILERKVTPEDESRWRAAIQLELAKLEDRRQKQHVQWRLQWEAQQQASLLRESQEAMMMSLASGSNSGPTGLAAASSHHHHHVRSHSSASGRSSPHAQSTNAAPPAPPALPGEKVIRELSLMTFADLKRQVNKSMRILESERWVERTRKSNIGTGGGGRNDASTAGGPRPAYAAVFRVRRSDGYQGMLNAIARDIRTKAQRRERRRAEMRRIRITLLNLREKSDYLESQRQSYEVYLETCTKKLAAGGDSTMSAAQARARRMHSVMPFTRQYFHLRDLQRSGRVPRFGSFKYSAEKLYYKGVIVSVDGYPPRQLDKISLTISSDVPGVFDVQVSLMGVKMPGGGCEINMQDLLQLQYDNVQTMTLYEGSVIVNTNLLVYLINKKFYA</sequence>
<reference evidence="1" key="1">
    <citation type="submission" date="2022-07" db="EMBL/GenBank/DDBJ databases">
        <title>Phylogenomic reconstructions and comparative analyses of Kickxellomycotina fungi.</title>
        <authorList>
            <person name="Reynolds N.K."/>
            <person name="Stajich J.E."/>
            <person name="Barry K."/>
            <person name="Grigoriev I.V."/>
            <person name="Crous P."/>
            <person name="Smith M.E."/>
        </authorList>
    </citation>
    <scope>NUCLEOTIDE SEQUENCE</scope>
    <source>
        <strain evidence="1">CBS 190363</strain>
    </source>
</reference>
<proteinExistence type="predicted"/>
<dbReference type="EMBL" id="JANBVB010000012">
    <property type="protein sequence ID" value="KAJ2900069.1"/>
    <property type="molecule type" value="Genomic_DNA"/>
</dbReference>
<protein>
    <submittedName>
        <fullName evidence="1">Iqgap- protein</fullName>
    </submittedName>
</protein>
<gene>
    <name evidence="1" type="primary">IQG1</name>
    <name evidence="1" type="ORF">IWW38_000689</name>
</gene>
<name>A0ACC1MAB4_9FUNG</name>
<keyword evidence="2" id="KW-1185">Reference proteome</keyword>
<evidence type="ECO:0000313" key="2">
    <source>
        <dbReference type="Proteomes" id="UP001139981"/>
    </source>
</evidence>
<organism evidence="1 2">
    <name type="scientific">Coemansia aciculifera</name>
    <dbReference type="NCBI Taxonomy" id="417176"/>
    <lineage>
        <taxon>Eukaryota</taxon>
        <taxon>Fungi</taxon>
        <taxon>Fungi incertae sedis</taxon>
        <taxon>Zoopagomycota</taxon>
        <taxon>Kickxellomycotina</taxon>
        <taxon>Kickxellomycetes</taxon>
        <taxon>Kickxellales</taxon>
        <taxon>Kickxellaceae</taxon>
        <taxon>Coemansia</taxon>
    </lineage>
</organism>
<comment type="caution">
    <text evidence="1">The sequence shown here is derived from an EMBL/GenBank/DDBJ whole genome shotgun (WGS) entry which is preliminary data.</text>
</comment>
<evidence type="ECO:0000313" key="1">
    <source>
        <dbReference type="EMBL" id="KAJ2900069.1"/>
    </source>
</evidence>
<accession>A0ACC1MAB4</accession>
<dbReference type="Proteomes" id="UP001139981">
    <property type="component" value="Unassembled WGS sequence"/>
</dbReference>